<gene>
    <name evidence="1" type="ORF">HW555_001821</name>
</gene>
<name>A0A835GS66_SPOEX</name>
<keyword evidence="2" id="KW-1185">Reference proteome</keyword>
<evidence type="ECO:0000313" key="1">
    <source>
        <dbReference type="EMBL" id="KAF9422617.1"/>
    </source>
</evidence>
<comment type="caution">
    <text evidence="1">The sequence shown here is derived from an EMBL/GenBank/DDBJ whole genome shotgun (WGS) entry which is preliminary data.</text>
</comment>
<dbReference type="AlphaFoldDB" id="A0A835GS66"/>
<dbReference type="Pfam" id="PF12259">
    <property type="entry name" value="Baculo_F"/>
    <property type="match status" value="1"/>
</dbReference>
<proteinExistence type="predicted"/>
<protein>
    <submittedName>
        <fullName evidence="1">Uncharacterized protein</fullName>
    </submittedName>
</protein>
<accession>A0A835GS66</accession>
<reference evidence="1" key="1">
    <citation type="submission" date="2020-08" db="EMBL/GenBank/DDBJ databases">
        <title>Spodoptera exigua strain:BAW_Kor-Di-RS1 Genome sequencing and assembly.</title>
        <authorList>
            <person name="Kim J."/>
            <person name="Nam H.Y."/>
            <person name="Kwon M."/>
            <person name="Choi J.H."/>
            <person name="Cho S.R."/>
            <person name="Kim G.-H."/>
        </authorList>
    </citation>
    <scope>NUCLEOTIDE SEQUENCE</scope>
    <source>
        <strain evidence="1">BAW_Kor-Di-RS1</strain>
        <tissue evidence="1">Whole-body</tissue>
    </source>
</reference>
<dbReference type="EMBL" id="JACKWZ010000015">
    <property type="protein sequence ID" value="KAF9422617.1"/>
    <property type="molecule type" value="Genomic_DNA"/>
</dbReference>
<sequence length="242" mass="27592">MTLLCHHGSTESEILPVIHSPGLYFDPTTNIFFYNDFWKIVTHVDVNSIEPHLNEIDKLIVKSSLLCSKIEPEEYSNCRDIFNSIEVLLETNYVKAHSLSHIISKDTANRFKRALEFGGEILKFFFGTLDAEDARNYDAAIDACEKNDNEIFRLMKDNIHIVKSSINSFNSTITKLNQNECDKSDMKDHPIIGTGILKLTDDCVAFSKTIRLEPSVSTNFEITDQLKVDFDITQDDCSNEKK</sequence>
<organism evidence="1 2">
    <name type="scientific">Spodoptera exigua</name>
    <name type="common">Beet armyworm</name>
    <name type="synonym">Noctua fulgens</name>
    <dbReference type="NCBI Taxonomy" id="7107"/>
    <lineage>
        <taxon>Eukaryota</taxon>
        <taxon>Metazoa</taxon>
        <taxon>Ecdysozoa</taxon>
        <taxon>Arthropoda</taxon>
        <taxon>Hexapoda</taxon>
        <taxon>Insecta</taxon>
        <taxon>Pterygota</taxon>
        <taxon>Neoptera</taxon>
        <taxon>Endopterygota</taxon>
        <taxon>Lepidoptera</taxon>
        <taxon>Glossata</taxon>
        <taxon>Ditrysia</taxon>
        <taxon>Noctuoidea</taxon>
        <taxon>Noctuidae</taxon>
        <taxon>Amphipyrinae</taxon>
        <taxon>Spodoptera</taxon>
    </lineage>
</organism>
<evidence type="ECO:0000313" key="2">
    <source>
        <dbReference type="Proteomes" id="UP000648187"/>
    </source>
</evidence>
<dbReference type="InterPro" id="IPR022048">
    <property type="entry name" value="Envelope_fusion-like"/>
</dbReference>
<dbReference type="Proteomes" id="UP000648187">
    <property type="component" value="Unassembled WGS sequence"/>
</dbReference>